<gene>
    <name evidence="3" type="primary">mdtA_1</name>
    <name evidence="3" type="ORF">Pla8534_03310</name>
</gene>
<accession>A0A518DL70</accession>
<dbReference type="KEGG" id="lcre:Pla8534_03310"/>
<organism evidence="3 4">
    <name type="scientific">Lignipirellula cremea</name>
    <dbReference type="NCBI Taxonomy" id="2528010"/>
    <lineage>
        <taxon>Bacteria</taxon>
        <taxon>Pseudomonadati</taxon>
        <taxon>Planctomycetota</taxon>
        <taxon>Planctomycetia</taxon>
        <taxon>Pirellulales</taxon>
        <taxon>Pirellulaceae</taxon>
        <taxon>Lignipirellula</taxon>
    </lineage>
</organism>
<protein>
    <submittedName>
        <fullName evidence="3">Multidrug resistance protein MdtA</fullName>
    </submittedName>
</protein>
<sequence length="475" mass="51558">MMTKSPLQSLARTWAVRVGVVLALAAAGGGAWLAFSAPSSASISDRKEAAQPKPHPPQPVRAIRAQQQAIQAWIFAEGTARSVNRQYLTFDRAGRVVYVKPGADGGDLRAGETVRQGDLLARLDRRQYEAEIESAAAAVEEARSQRAVADSDIRQADTQYELAAAKFRRIEKLTKTRATSQAEFEEAEAEMQNADAGKDAARAKVQALEAGIASAEARLRQSQLALEETEITSPIDGVLAYLNIKEGFYFTQTNIRTTSESDALQTLPIVVIDPTEYEITVDIPSYEAHQLQPGQEVLLIPGGLSATSAVSQEVASDTARSFQAEPPWKAKGSVFSINPAVNPGGRSVQLKIRTTLGADEVRDGMFVACWIKVEEKADAVAAPFDAFLFEENRPYVFVIDSDEGAPDRGKVRRVPIRMGIESLNAREIASGVAPNELLVTDGRYRLVDQAHVRITNADELPPPRPVVVSTANRPQ</sequence>
<dbReference type="Gene3D" id="1.10.287.470">
    <property type="entry name" value="Helix hairpin bin"/>
    <property type="match status" value="1"/>
</dbReference>
<feature type="coiled-coil region" evidence="1">
    <location>
        <begin position="170"/>
        <end position="232"/>
    </location>
</feature>
<dbReference type="PANTHER" id="PTHR30469:SF15">
    <property type="entry name" value="HLYD FAMILY OF SECRETION PROTEINS"/>
    <property type="match status" value="1"/>
</dbReference>
<dbReference type="GO" id="GO:0015562">
    <property type="term" value="F:efflux transmembrane transporter activity"/>
    <property type="evidence" value="ECO:0007669"/>
    <property type="project" value="TreeGrafter"/>
</dbReference>
<name>A0A518DL70_9BACT</name>
<dbReference type="GO" id="GO:1990281">
    <property type="term" value="C:efflux pump complex"/>
    <property type="evidence" value="ECO:0007669"/>
    <property type="project" value="TreeGrafter"/>
</dbReference>
<evidence type="ECO:0000313" key="3">
    <source>
        <dbReference type="EMBL" id="QDU92583.1"/>
    </source>
</evidence>
<reference evidence="3 4" key="1">
    <citation type="submission" date="2019-02" db="EMBL/GenBank/DDBJ databases">
        <title>Deep-cultivation of Planctomycetes and their phenomic and genomic characterization uncovers novel biology.</title>
        <authorList>
            <person name="Wiegand S."/>
            <person name="Jogler M."/>
            <person name="Boedeker C."/>
            <person name="Pinto D."/>
            <person name="Vollmers J."/>
            <person name="Rivas-Marin E."/>
            <person name="Kohn T."/>
            <person name="Peeters S.H."/>
            <person name="Heuer A."/>
            <person name="Rast P."/>
            <person name="Oberbeckmann S."/>
            <person name="Bunk B."/>
            <person name="Jeske O."/>
            <person name="Meyerdierks A."/>
            <person name="Storesund J.E."/>
            <person name="Kallscheuer N."/>
            <person name="Luecker S."/>
            <person name="Lage O.M."/>
            <person name="Pohl T."/>
            <person name="Merkel B.J."/>
            <person name="Hornburger P."/>
            <person name="Mueller R.-W."/>
            <person name="Bruemmer F."/>
            <person name="Labrenz M."/>
            <person name="Spormann A.M."/>
            <person name="Op den Camp H."/>
            <person name="Overmann J."/>
            <person name="Amann R."/>
            <person name="Jetten M.S.M."/>
            <person name="Mascher T."/>
            <person name="Medema M.H."/>
            <person name="Devos D.P."/>
            <person name="Kaster A.-K."/>
            <person name="Ovreas L."/>
            <person name="Rohde M."/>
            <person name="Galperin M.Y."/>
            <person name="Jogler C."/>
        </authorList>
    </citation>
    <scope>NUCLEOTIDE SEQUENCE [LARGE SCALE GENOMIC DNA]</scope>
    <source>
        <strain evidence="3 4">Pla85_3_4</strain>
    </source>
</reference>
<evidence type="ECO:0000256" key="1">
    <source>
        <dbReference type="SAM" id="Coils"/>
    </source>
</evidence>
<dbReference type="SUPFAM" id="SSF111369">
    <property type="entry name" value="HlyD-like secretion proteins"/>
    <property type="match status" value="1"/>
</dbReference>
<dbReference type="Pfam" id="PF25917">
    <property type="entry name" value="BSH_RND"/>
    <property type="match status" value="1"/>
</dbReference>
<dbReference type="Proteomes" id="UP000317648">
    <property type="component" value="Chromosome"/>
</dbReference>
<dbReference type="AlphaFoldDB" id="A0A518DL70"/>
<keyword evidence="4" id="KW-1185">Reference proteome</keyword>
<proteinExistence type="predicted"/>
<feature type="domain" description="Multidrug resistance protein MdtA-like barrel-sandwich hybrid" evidence="2">
    <location>
        <begin position="109"/>
        <end position="252"/>
    </location>
</feature>
<evidence type="ECO:0000259" key="2">
    <source>
        <dbReference type="Pfam" id="PF25917"/>
    </source>
</evidence>
<dbReference type="EMBL" id="CP036433">
    <property type="protein sequence ID" value="QDU92583.1"/>
    <property type="molecule type" value="Genomic_DNA"/>
</dbReference>
<dbReference type="OrthoDB" id="1859821at2"/>
<keyword evidence="1" id="KW-0175">Coiled coil</keyword>
<dbReference type="Gene3D" id="2.40.30.170">
    <property type="match status" value="1"/>
</dbReference>
<dbReference type="Gene3D" id="2.40.50.100">
    <property type="match status" value="1"/>
</dbReference>
<dbReference type="PANTHER" id="PTHR30469">
    <property type="entry name" value="MULTIDRUG RESISTANCE PROTEIN MDTA"/>
    <property type="match status" value="1"/>
</dbReference>
<dbReference type="Gene3D" id="2.40.420.20">
    <property type="match status" value="1"/>
</dbReference>
<dbReference type="InterPro" id="IPR058625">
    <property type="entry name" value="MdtA-like_BSH"/>
</dbReference>
<evidence type="ECO:0000313" key="4">
    <source>
        <dbReference type="Proteomes" id="UP000317648"/>
    </source>
</evidence>
<dbReference type="RefSeq" id="WP_145048660.1">
    <property type="nucleotide sequence ID" value="NZ_CP036433.1"/>
</dbReference>